<name>A0A8S9V9M5_PHYIN</name>
<sequence length="128" mass="15058">MRGSTKARQYALARIDVTNTERQTRDEKFLRSQAGKEARKSFWQTPRDGVSSDSDDEDPKDTFELIQMSLHDTEIQLYGAPHSLLLKRMYNEYARRMREAEELRKRQRARRKQLSKADALKKSLKAQP</sequence>
<feature type="compositionally biased region" description="Basic residues" evidence="1">
    <location>
        <begin position="105"/>
        <end position="114"/>
    </location>
</feature>
<evidence type="ECO:0000256" key="1">
    <source>
        <dbReference type="SAM" id="MobiDB-lite"/>
    </source>
</evidence>
<reference evidence="3" key="1">
    <citation type="submission" date="2020-03" db="EMBL/GenBank/DDBJ databases">
        <title>Hybrid Assembly of Korean Phytophthora infestans isolates.</title>
        <authorList>
            <person name="Prokchorchik M."/>
            <person name="Lee Y."/>
            <person name="Seo J."/>
            <person name="Cho J.-H."/>
            <person name="Park Y.-E."/>
            <person name="Jang D.-C."/>
            <person name="Im J.-S."/>
            <person name="Choi J.-G."/>
            <person name="Park H.-J."/>
            <person name="Lee G.-B."/>
            <person name="Lee Y.-G."/>
            <person name="Hong S.-Y."/>
            <person name="Cho K."/>
            <person name="Sohn K.H."/>
        </authorList>
    </citation>
    <scope>NUCLEOTIDE SEQUENCE</scope>
    <source>
        <strain evidence="3">KR_2_A2</strain>
    </source>
</reference>
<organism evidence="3 4">
    <name type="scientific">Phytophthora infestans</name>
    <name type="common">Potato late blight agent</name>
    <name type="synonym">Botrytis infestans</name>
    <dbReference type="NCBI Taxonomy" id="4787"/>
    <lineage>
        <taxon>Eukaryota</taxon>
        <taxon>Sar</taxon>
        <taxon>Stramenopiles</taxon>
        <taxon>Oomycota</taxon>
        <taxon>Peronosporomycetes</taxon>
        <taxon>Peronosporales</taxon>
        <taxon>Peronosporaceae</taxon>
        <taxon>Phytophthora</taxon>
    </lineage>
</organism>
<feature type="compositionally biased region" description="Basic and acidic residues" evidence="1">
    <location>
        <begin position="22"/>
        <end position="40"/>
    </location>
</feature>
<evidence type="ECO:0000313" key="3">
    <source>
        <dbReference type="EMBL" id="KAF4147899.1"/>
    </source>
</evidence>
<dbReference type="AlphaFoldDB" id="A0A8S9V9M5"/>
<dbReference type="Proteomes" id="UP000704712">
    <property type="component" value="Unassembled WGS sequence"/>
</dbReference>
<proteinExistence type="predicted"/>
<dbReference type="EMBL" id="JAACNO010000390">
    <property type="protein sequence ID" value="KAF4147899.1"/>
    <property type="molecule type" value="Genomic_DNA"/>
</dbReference>
<evidence type="ECO:0000313" key="2">
    <source>
        <dbReference type="EMBL" id="KAF4147295.1"/>
    </source>
</evidence>
<protein>
    <submittedName>
        <fullName evidence="3">Uncharacterized protein</fullName>
    </submittedName>
</protein>
<accession>A0A8S9V9M5</accession>
<feature type="region of interest" description="Disordered" evidence="1">
    <location>
        <begin position="21"/>
        <end position="60"/>
    </location>
</feature>
<gene>
    <name evidence="3" type="ORF">GN958_ATG02861</name>
    <name evidence="2" type="ORF">GN958_ATG03519</name>
</gene>
<feature type="region of interest" description="Disordered" evidence="1">
    <location>
        <begin position="103"/>
        <end position="128"/>
    </location>
</feature>
<dbReference type="EMBL" id="JAACNO010000483">
    <property type="protein sequence ID" value="KAF4147295.1"/>
    <property type="molecule type" value="Genomic_DNA"/>
</dbReference>
<comment type="caution">
    <text evidence="3">The sequence shown here is derived from an EMBL/GenBank/DDBJ whole genome shotgun (WGS) entry which is preliminary data.</text>
</comment>
<evidence type="ECO:0000313" key="4">
    <source>
        <dbReference type="Proteomes" id="UP000704712"/>
    </source>
</evidence>